<dbReference type="GO" id="GO:0000287">
    <property type="term" value="F:magnesium ion binding"/>
    <property type="evidence" value="ECO:0007669"/>
    <property type="project" value="TreeGrafter"/>
</dbReference>
<accession>A0A2Z6EYH6</accession>
<dbReference type="Proteomes" id="UP000282597">
    <property type="component" value="Chromosome"/>
</dbReference>
<dbReference type="InterPro" id="IPR040442">
    <property type="entry name" value="Pyrv_kinase-like_dom_sf"/>
</dbReference>
<evidence type="ECO:0000256" key="1">
    <source>
        <dbReference type="ARBA" id="ARBA00001946"/>
    </source>
</evidence>
<dbReference type="InterPro" id="IPR015813">
    <property type="entry name" value="Pyrv/PenolPyrv_kinase-like_dom"/>
</dbReference>
<proteinExistence type="predicted"/>
<dbReference type="EMBL" id="AP018150">
    <property type="protein sequence ID" value="BBE10472.1"/>
    <property type="molecule type" value="Genomic_DNA"/>
</dbReference>
<sequence>MNAAKITELEIIDTPYFDARDFDGLIADSLRVRELGYTGKAAIHPLQIQHINEIFQPDEAELYRARRIVATAQENEGNAYLLDGTLIGTPLIKAAQRLLDKYDQINR</sequence>
<gene>
    <name evidence="4" type="ORF">MCB1EB_2311</name>
</gene>
<evidence type="ECO:0000313" key="4">
    <source>
        <dbReference type="EMBL" id="BBE10472.1"/>
    </source>
</evidence>
<keyword evidence="3" id="KW-0460">Magnesium</keyword>
<dbReference type="SUPFAM" id="SSF51621">
    <property type="entry name" value="Phosphoenolpyruvate/pyruvate domain"/>
    <property type="match status" value="1"/>
</dbReference>
<dbReference type="GO" id="GO:0006107">
    <property type="term" value="P:oxaloacetate metabolic process"/>
    <property type="evidence" value="ECO:0007669"/>
    <property type="project" value="TreeGrafter"/>
</dbReference>
<keyword evidence="5" id="KW-1185">Reference proteome</keyword>
<evidence type="ECO:0000256" key="2">
    <source>
        <dbReference type="ARBA" id="ARBA00022723"/>
    </source>
</evidence>
<dbReference type="Gene3D" id="3.20.20.60">
    <property type="entry name" value="Phosphoenolpyruvate-binding domains"/>
    <property type="match status" value="1"/>
</dbReference>
<dbReference type="KEGG" id="mcys:MCB1EB_2311"/>
<name>A0A2Z6EYH6_9BURK</name>
<dbReference type="PANTHER" id="PTHR32308:SF0">
    <property type="entry name" value="HPCH_HPAI ALDOLASE_CITRATE LYASE DOMAIN-CONTAINING PROTEIN"/>
    <property type="match status" value="1"/>
</dbReference>
<dbReference type="PANTHER" id="PTHR32308">
    <property type="entry name" value="LYASE BETA SUBUNIT, PUTATIVE (AFU_ORTHOLOGUE AFUA_4G13030)-RELATED"/>
    <property type="match status" value="1"/>
</dbReference>
<dbReference type="AlphaFoldDB" id="A0A2Z6EYH6"/>
<keyword evidence="2" id="KW-0479">Metal-binding</keyword>
<evidence type="ECO:0000313" key="5">
    <source>
        <dbReference type="Proteomes" id="UP000282597"/>
    </source>
</evidence>
<protein>
    <submittedName>
        <fullName evidence="4">HpcH/HpaI aldolase</fullName>
    </submittedName>
</protein>
<organism evidence="4 5">
    <name type="scientific">Mycoavidus cysteinexigens</name>
    <dbReference type="NCBI Taxonomy" id="1553431"/>
    <lineage>
        <taxon>Bacteria</taxon>
        <taxon>Pseudomonadati</taxon>
        <taxon>Pseudomonadota</taxon>
        <taxon>Betaproteobacteria</taxon>
        <taxon>Burkholderiales</taxon>
        <taxon>Burkholderiaceae</taxon>
        <taxon>Mycoavidus</taxon>
    </lineage>
</organism>
<dbReference type="GO" id="GO:0003824">
    <property type="term" value="F:catalytic activity"/>
    <property type="evidence" value="ECO:0007669"/>
    <property type="project" value="InterPro"/>
</dbReference>
<reference evidence="4 5" key="1">
    <citation type="journal article" date="2018" name="Microbes Environ.">
        <title>Comparative Genomic Insights into Endofungal Lifestyles of Two Bacterial Endosymbionts, Mycoavidus cysteinexigens and Burkholderia rhizoxinica.</title>
        <authorList>
            <person name="Sharmin D."/>
            <person name="Guo Y."/>
            <person name="Nishizawa T."/>
            <person name="Ohshima S."/>
            <person name="Sato Y."/>
            <person name="Takashima Y."/>
            <person name="Narisawa K."/>
            <person name="Ohta H."/>
        </authorList>
    </citation>
    <scope>NUCLEOTIDE SEQUENCE [LARGE SCALE GENOMIC DNA]</scope>
    <source>
        <strain evidence="4 5">B1-EB</strain>
    </source>
</reference>
<comment type="cofactor">
    <cofactor evidence="1">
        <name>Mg(2+)</name>
        <dbReference type="ChEBI" id="CHEBI:18420"/>
    </cofactor>
</comment>
<evidence type="ECO:0000256" key="3">
    <source>
        <dbReference type="ARBA" id="ARBA00022842"/>
    </source>
</evidence>